<dbReference type="STRING" id="493475.GARC_1679"/>
<sequence>MAVKAISTYTAESKDKVENFNGMQLLYVHWLNHNMFCAPFALLVAPNMTFAELWQTYIKPAVAPHPESEKIMEDEIQWKLNGKTFEPNKGTPLLEMGIDHKSMLTMATPGLNGLYNASF</sequence>
<protein>
    <submittedName>
        <fullName evidence="1">Phenol hydroxylase P4 protein</fullName>
    </submittedName>
</protein>
<gene>
    <name evidence="1" type="primary">dmpO</name>
    <name evidence="1" type="ORF">GARC_1679</name>
</gene>
<dbReference type="InterPro" id="IPR043010">
    <property type="entry name" value="Phenol_hydroxylase_sf"/>
</dbReference>
<dbReference type="Pfam" id="PF04663">
    <property type="entry name" value="Phenol_monoox"/>
    <property type="match status" value="1"/>
</dbReference>
<dbReference type="Gene3D" id="3.10.20.560">
    <property type="entry name" value="Phenol hydroxylase"/>
    <property type="match status" value="1"/>
</dbReference>
<evidence type="ECO:0000313" key="2">
    <source>
        <dbReference type="Proteomes" id="UP000006327"/>
    </source>
</evidence>
<name>K6Y3V3_9ALTE</name>
<dbReference type="GO" id="GO:0018662">
    <property type="term" value="F:phenol 2-monooxygenase activity"/>
    <property type="evidence" value="ECO:0007669"/>
    <property type="project" value="InterPro"/>
</dbReference>
<dbReference type="Proteomes" id="UP000006327">
    <property type="component" value="Unassembled WGS sequence"/>
</dbReference>
<reference evidence="1 2" key="1">
    <citation type="journal article" date="2017" name="Antonie Van Leeuwenhoek">
        <title>Rhizobium rhizosphaerae sp. nov., a novel species isolated from rice rhizosphere.</title>
        <authorList>
            <person name="Zhao J.J."/>
            <person name="Zhang J."/>
            <person name="Zhang R.J."/>
            <person name="Zhang C.W."/>
            <person name="Yin H.Q."/>
            <person name="Zhang X.X."/>
        </authorList>
    </citation>
    <scope>NUCLEOTIDE SEQUENCE [LARGE SCALE GENOMIC DNA]</scope>
    <source>
        <strain evidence="1 2">BSs20135</strain>
    </source>
</reference>
<dbReference type="OrthoDB" id="5343663at2"/>
<dbReference type="eggNOG" id="ENOG5032U7S">
    <property type="taxonomic scope" value="Bacteria"/>
</dbReference>
<dbReference type="EMBL" id="BAEO01000021">
    <property type="protein sequence ID" value="GAC18651.1"/>
    <property type="molecule type" value="Genomic_DNA"/>
</dbReference>
<dbReference type="RefSeq" id="WP_007618660.1">
    <property type="nucleotide sequence ID" value="NZ_BAEO01000021.1"/>
</dbReference>
<keyword evidence="2" id="KW-1185">Reference proteome</keyword>
<proteinExistence type="predicted"/>
<evidence type="ECO:0000313" key="1">
    <source>
        <dbReference type="EMBL" id="GAC18651.1"/>
    </source>
</evidence>
<dbReference type="AlphaFoldDB" id="K6Y3V3"/>
<accession>K6Y3V3</accession>
<dbReference type="InterPro" id="IPR006756">
    <property type="entry name" value="Phenol_hydroxylase"/>
</dbReference>
<comment type="caution">
    <text evidence="1">The sequence shown here is derived from an EMBL/GenBank/DDBJ whole genome shotgun (WGS) entry which is preliminary data.</text>
</comment>
<organism evidence="1 2">
    <name type="scientific">Paraglaciecola arctica BSs20135</name>
    <dbReference type="NCBI Taxonomy" id="493475"/>
    <lineage>
        <taxon>Bacteria</taxon>
        <taxon>Pseudomonadati</taxon>
        <taxon>Pseudomonadota</taxon>
        <taxon>Gammaproteobacteria</taxon>
        <taxon>Alteromonadales</taxon>
        <taxon>Alteromonadaceae</taxon>
        <taxon>Paraglaciecola</taxon>
    </lineage>
</organism>